<accession>A0A8J6H454</accession>
<organism evidence="5 6">
    <name type="scientific">Tenebrio molitor</name>
    <name type="common">Yellow mealworm beetle</name>
    <dbReference type="NCBI Taxonomy" id="7067"/>
    <lineage>
        <taxon>Eukaryota</taxon>
        <taxon>Metazoa</taxon>
        <taxon>Ecdysozoa</taxon>
        <taxon>Arthropoda</taxon>
        <taxon>Hexapoda</taxon>
        <taxon>Insecta</taxon>
        <taxon>Pterygota</taxon>
        <taxon>Neoptera</taxon>
        <taxon>Endopterygota</taxon>
        <taxon>Coleoptera</taxon>
        <taxon>Polyphaga</taxon>
        <taxon>Cucujiformia</taxon>
        <taxon>Tenebrionidae</taxon>
        <taxon>Tenebrio</taxon>
    </lineage>
</organism>
<evidence type="ECO:0000313" key="2">
    <source>
        <dbReference type="EMBL" id="KAH0807564.1"/>
    </source>
</evidence>
<dbReference type="Proteomes" id="UP000719412">
    <property type="component" value="Unassembled WGS sequence"/>
</dbReference>
<comment type="caution">
    <text evidence="5">The sequence shown here is derived from an EMBL/GenBank/DDBJ whole genome shotgun (WGS) entry which is preliminary data.</text>
</comment>
<evidence type="ECO:0000313" key="4">
    <source>
        <dbReference type="EMBL" id="KAH0807566.1"/>
    </source>
</evidence>
<reference evidence="5" key="1">
    <citation type="journal article" date="2020" name="J Insects Food Feed">
        <title>The yellow mealworm (Tenebrio molitor) genome: a resource for the emerging insects as food and feed industry.</title>
        <authorList>
            <person name="Eriksson T."/>
            <person name="Andere A."/>
            <person name="Kelstrup H."/>
            <person name="Emery V."/>
            <person name="Picard C."/>
        </authorList>
    </citation>
    <scope>NUCLEOTIDE SEQUENCE</scope>
    <source>
        <strain evidence="5">Stoneville</strain>
        <tissue evidence="5">Whole head</tissue>
    </source>
</reference>
<name>A0A8J6H454_TENMO</name>
<dbReference type="EMBL" id="JABDTM020030107">
    <property type="protein sequence ID" value="KAH0807566.1"/>
    <property type="molecule type" value="Genomic_DNA"/>
</dbReference>
<evidence type="ECO:0000313" key="5">
    <source>
        <dbReference type="EMBL" id="KAH0807567.1"/>
    </source>
</evidence>
<sequence length="157" mass="18072">MMWRTATLKTIAQKDDMATNQLNDKRSGDDPKEQPGWSGDDHPKERPLSAERGCSARRTISAMAFGNPPSGMIADPERHARDSQLATESSNFRSRWVFLVTRESRIATRKIWTLFRWAIRRPGSQKVEHTRMKEEGWGKEEKKITFRQVTGTKGNRN</sequence>
<proteinExistence type="predicted"/>
<protein>
    <submittedName>
        <fullName evidence="5">Uncharacterized protein</fullName>
    </submittedName>
</protein>
<feature type="compositionally biased region" description="Basic and acidic residues" evidence="1">
    <location>
        <begin position="12"/>
        <end position="49"/>
    </location>
</feature>
<dbReference type="AlphaFoldDB" id="A0A8J6H454"/>
<dbReference type="EMBL" id="JABDTM020030106">
    <property type="protein sequence ID" value="KAH0807567.1"/>
    <property type="molecule type" value="Genomic_DNA"/>
</dbReference>
<feature type="region of interest" description="Disordered" evidence="1">
    <location>
        <begin position="1"/>
        <end position="86"/>
    </location>
</feature>
<dbReference type="EMBL" id="JABDTM020030108">
    <property type="protein sequence ID" value="KAH0807565.1"/>
    <property type="molecule type" value="Genomic_DNA"/>
</dbReference>
<evidence type="ECO:0000256" key="1">
    <source>
        <dbReference type="SAM" id="MobiDB-lite"/>
    </source>
</evidence>
<gene>
    <name evidence="5" type="ORF">GEV33_015224</name>
    <name evidence="4" type="ORF">GEV33_015225</name>
    <name evidence="3" type="ORF">GEV33_015226</name>
    <name evidence="2" type="ORF">GEV33_015227</name>
</gene>
<keyword evidence="6" id="KW-1185">Reference proteome</keyword>
<reference evidence="5" key="2">
    <citation type="submission" date="2021-08" db="EMBL/GenBank/DDBJ databases">
        <authorList>
            <person name="Eriksson T."/>
        </authorList>
    </citation>
    <scope>NUCLEOTIDE SEQUENCE</scope>
    <source>
        <strain evidence="5">Stoneville</strain>
        <tissue evidence="5">Whole head</tissue>
    </source>
</reference>
<evidence type="ECO:0000313" key="6">
    <source>
        <dbReference type="Proteomes" id="UP000719412"/>
    </source>
</evidence>
<dbReference type="EMBL" id="JABDTM020030109">
    <property type="protein sequence ID" value="KAH0807564.1"/>
    <property type="molecule type" value="Genomic_DNA"/>
</dbReference>
<evidence type="ECO:0000313" key="3">
    <source>
        <dbReference type="EMBL" id="KAH0807565.1"/>
    </source>
</evidence>